<keyword evidence="1" id="KW-1133">Transmembrane helix</keyword>
<evidence type="ECO:0000256" key="2">
    <source>
        <dbReference type="SAM" id="SignalP"/>
    </source>
</evidence>
<keyword evidence="1" id="KW-0472">Membrane</keyword>
<dbReference type="EMBL" id="JAENGY010000056">
    <property type="protein sequence ID" value="KAG6975599.1"/>
    <property type="molecule type" value="Genomic_DNA"/>
</dbReference>
<protein>
    <recommendedName>
        <fullName evidence="5">Ion transport domain-containing protein</fullName>
    </recommendedName>
</protein>
<feature type="chain" id="PRO_5035153857" description="Ion transport domain-containing protein" evidence="2">
    <location>
        <begin position="27"/>
        <end position="314"/>
    </location>
</feature>
<comment type="caution">
    <text evidence="3">The sequence shown here is derived from an EMBL/GenBank/DDBJ whole genome shotgun (WGS) entry which is preliminary data.</text>
</comment>
<sequence length="314" mass="35847">MIMVAVVSICWTTWLIILTLAPNKTANYLMNTHEYDNGQFWLIPEEFSVLQANLCLKALDLTMQSFMLNGLLEAGTPVELIFGFAVFTALNSLFCAIEIINHRFTAFAEILIDSLFDLCAAVLFPIVVLVYSANNFDFDRAVFHINMELLPVGSFERRARMFASPTEIELFRVSFDSLRIRTVTDYFLRIGMNLGFSYRFKRVVEVLIQMQNQRQRHQSSRRASLARQSSNLLKFSKFPSGHRSCQRTAPKSLAILYLAYSVGVIVVTHRSISTSQAVCSSYPECAANLVFTREWSDCLLWMVCRTCLVWFSLA</sequence>
<keyword evidence="4" id="KW-1185">Reference proteome</keyword>
<gene>
    <name evidence="3" type="ORF">JG688_00002218</name>
</gene>
<proteinExistence type="predicted"/>
<dbReference type="Proteomes" id="UP000709295">
    <property type="component" value="Unassembled WGS sequence"/>
</dbReference>
<accession>A0A8J5IUX0</accession>
<evidence type="ECO:0008006" key="5">
    <source>
        <dbReference type="Google" id="ProtNLM"/>
    </source>
</evidence>
<keyword evidence="1" id="KW-0812">Transmembrane</keyword>
<evidence type="ECO:0000256" key="1">
    <source>
        <dbReference type="SAM" id="Phobius"/>
    </source>
</evidence>
<feature type="transmembrane region" description="Helical" evidence="1">
    <location>
        <begin position="112"/>
        <end position="133"/>
    </location>
</feature>
<dbReference type="AlphaFoldDB" id="A0A8J5IUX0"/>
<evidence type="ECO:0000313" key="3">
    <source>
        <dbReference type="EMBL" id="KAG6975599.1"/>
    </source>
</evidence>
<keyword evidence="2" id="KW-0732">Signal</keyword>
<name>A0A8J5IUX0_9STRA</name>
<feature type="signal peptide" evidence="2">
    <location>
        <begin position="1"/>
        <end position="26"/>
    </location>
</feature>
<feature type="transmembrane region" description="Helical" evidence="1">
    <location>
        <begin position="80"/>
        <end position="100"/>
    </location>
</feature>
<reference evidence="3" key="1">
    <citation type="submission" date="2021-01" db="EMBL/GenBank/DDBJ databases">
        <title>Phytophthora aleatoria, a newly-described species from Pinus radiata is distinct from Phytophthora cactorum isolates based on comparative genomics.</title>
        <authorList>
            <person name="Mcdougal R."/>
            <person name="Panda P."/>
            <person name="Williams N."/>
            <person name="Studholme D.J."/>
        </authorList>
    </citation>
    <scope>NUCLEOTIDE SEQUENCE</scope>
    <source>
        <strain evidence="3">NZFS 4037</strain>
    </source>
</reference>
<evidence type="ECO:0000313" key="4">
    <source>
        <dbReference type="Proteomes" id="UP000709295"/>
    </source>
</evidence>
<organism evidence="3 4">
    <name type="scientific">Phytophthora aleatoria</name>
    <dbReference type="NCBI Taxonomy" id="2496075"/>
    <lineage>
        <taxon>Eukaryota</taxon>
        <taxon>Sar</taxon>
        <taxon>Stramenopiles</taxon>
        <taxon>Oomycota</taxon>
        <taxon>Peronosporomycetes</taxon>
        <taxon>Peronosporales</taxon>
        <taxon>Peronosporaceae</taxon>
        <taxon>Phytophthora</taxon>
    </lineage>
</organism>